<dbReference type="PANTHER" id="PTHR34385">
    <property type="entry name" value="D-ALANYL-D-ALANINE CARBOXYPEPTIDASE"/>
    <property type="match status" value="1"/>
</dbReference>
<gene>
    <name evidence="2" type="ORF">OIN60_02010</name>
</gene>
<keyword evidence="3" id="KW-1185">Reference proteome</keyword>
<evidence type="ECO:0000259" key="1">
    <source>
        <dbReference type="Pfam" id="PF02557"/>
    </source>
</evidence>
<dbReference type="EMBL" id="JAPCKK010000004">
    <property type="protein sequence ID" value="MDP4095566.1"/>
    <property type="molecule type" value="Genomic_DNA"/>
</dbReference>
<reference evidence="2 3" key="1">
    <citation type="submission" date="2022-10" db="EMBL/GenBank/DDBJ databases">
        <title>Paenibacillus description and whole genome data of maize root bacterial community.</title>
        <authorList>
            <person name="Marton D."/>
            <person name="Farkas M."/>
            <person name="Cserhati M."/>
        </authorList>
    </citation>
    <scope>NUCLEOTIDE SEQUENCE [LARGE SCALE GENOMIC DNA]</scope>
    <source>
        <strain evidence="2 3">P96</strain>
    </source>
</reference>
<sequence>MKKWVILFVLIVLLGAGGSHYLKESVGDALRIEDGKALETFSRKDGIAIHVTEEQIYEGNLLLVNREHPVHQQGVKSDVVNLSQHEELMQGYGLLDNTIRLSESVAQKFLTMVDAANQDGVNHFLISSGYRDEMEQEQLYQEMGADVALPAGYSEHNLGLSLDIGSSEGQMGQAPEGKWLKENAWKYGFILRYPEDKTAITGIEYEPWHFRYVGLPHSMIMLEKGFALEEYLNYLKEKRYISATIDGEEYEIAYYPVVIRTSIHVPANRDYEISGNNMDGVIVTVNP</sequence>
<dbReference type="InterPro" id="IPR009045">
    <property type="entry name" value="Zn_M74/Hedgehog-like"/>
</dbReference>
<feature type="domain" description="D-alanyl-D-alanine carboxypeptidase-like core" evidence="1">
    <location>
        <begin position="99"/>
        <end position="214"/>
    </location>
</feature>
<evidence type="ECO:0000313" key="2">
    <source>
        <dbReference type="EMBL" id="MDP4095566.1"/>
    </source>
</evidence>
<dbReference type="InterPro" id="IPR052179">
    <property type="entry name" value="DD-CPase-like"/>
</dbReference>
<dbReference type="InterPro" id="IPR058193">
    <property type="entry name" value="VanY/YodJ_core_dom"/>
</dbReference>
<accession>A0ABT9FLF1</accession>
<evidence type="ECO:0000313" key="3">
    <source>
        <dbReference type="Proteomes" id="UP001241848"/>
    </source>
</evidence>
<dbReference type="Proteomes" id="UP001241848">
    <property type="component" value="Unassembled WGS sequence"/>
</dbReference>
<name>A0ABT9FLF1_9BACL</name>
<protein>
    <submittedName>
        <fullName evidence="2">M15 family metallopeptidase</fullName>
    </submittedName>
</protein>
<organism evidence="2 3">
    <name type="scientific">Paenibacillus zeirhizosphaerae</name>
    <dbReference type="NCBI Taxonomy" id="2987519"/>
    <lineage>
        <taxon>Bacteria</taxon>
        <taxon>Bacillati</taxon>
        <taxon>Bacillota</taxon>
        <taxon>Bacilli</taxon>
        <taxon>Bacillales</taxon>
        <taxon>Paenibacillaceae</taxon>
        <taxon>Paenibacillus</taxon>
    </lineage>
</organism>
<dbReference type="CDD" id="cd14852">
    <property type="entry name" value="LD-carboxypeptidase"/>
    <property type="match status" value="1"/>
</dbReference>
<dbReference type="PANTHER" id="PTHR34385:SF1">
    <property type="entry name" value="PEPTIDOGLYCAN L-ALANYL-D-GLUTAMATE ENDOPEPTIDASE CWLK"/>
    <property type="match status" value="1"/>
</dbReference>
<comment type="caution">
    <text evidence="2">The sequence shown here is derived from an EMBL/GenBank/DDBJ whole genome shotgun (WGS) entry which is preliminary data.</text>
</comment>
<dbReference type="Gene3D" id="3.30.200.180">
    <property type="match status" value="1"/>
</dbReference>
<dbReference type="RefSeq" id="WP_305753208.1">
    <property type="nucleotide sequence ID" value="NZ_JAPCKK010000004.1"/>
</dbReference>
<dbReference type="SUPFAM" id="SSF55166">
    <property type="entry name" value="Hedgehog/DD-peptidase"/>
    <property type="match status" value="1"/>
</dbReference>
<dbReference type="InterPro" id="IPR003709">
    <property type="entry name" value="VanY-like_core_dom"/>
</dbReference>
<dbReference type="Gene3D" id="3.30.1380.10">
    <property type="match status" value="1"/>
</dbReference>
<proteinExistence type="predicted"/>
<dbReference type="Pfam" id="PF02557">
    <property type="entry name" value="VanY"/>
    <property type="match status" value="1"/>
</dbReference>